<evidence type="ECO:0000313" key="1">
    <source>
        <dbReference type="EMBL" id="CRZ00518.1"/>
    </source>
</evidence>
<name>A0A0H5QEP1_9EUKA</name>
<accession>A0A0H5QEP1</accession>
<reference evidence="1" key="1">
    <citation type="submission" date="2015-04" db="EMBL/GenBank/DDBJ databases">
        <title>The genome sequence of the plant pathogenic Rhizarian Plasmodiophora brassicae reveals insights in its biotrophic life cycle and the origin of chitin synthesis.</title>
        <authorList>
            <person name="Schwelm A."/>
            <person name="Fogelqvist J."/>
            <person name="Knaust A."/>
            <person name="Julke S."/>
            <person name="Lilja T."/>
            <person name="Dhandapani V."/>
            <person name="Bonilla-Rosso G."/>
            <person name="Karlsson M."/>
            <person name="Shevchenko A."/>
            <person name="Choi S.R."/>
            <person name="Kim H.G."/>
            <person name="Park J.Y."/>
            <person name="Lim Y.P."/>
            <person name="Ludwig-Muller J."/>
            <person name="Dixelius C."/>
        </authorList>
    </citation>
    <scope>NUCLEOTIDE SEQUENCE</scope>
    <source>
        <tissue evidence="1">Potato root galls</tissue>
    </source>
</reference>
<protein>
    <submittedName>
        <fullName evidence="1">Uncharacterized protein</fullName>
    </submittedName>
</protein>
<sequence length="111" mass="12439">MIALLANTIICKRSHLILLLVHIRVLSDRGDGFHHIVGYANLSSQTYHVLTEHVAMALLSLAVTQGNGGVRDVAHALGTTLHVFQELTGVLLLKYYHFDDFLHWLAHDDQF</sequence>
<dbReference type="AlphaFoldDB" id="A0A0H5QEP1"/>
<proteinExistence type="predicted"/>
<organism evidence="1">
    <name type="scientific">Spongospora subterranea</name>
    <dbReference type="NCBI Taxonomy" id="70186"/>
    <lineage>
        <taxon>Eukaryota</taxon>
        <taxon>Sar</taxon>
        <taxon>Rhizaria</taxon>
        <taxon>Endomyxa</taxon>
        <taxon>Phytomyxea</taxon>
        <taxon>Plasmodiophorida</taxon>
        <taxon>Plasmodiophoridae</taxon>
        <taxon>Spongospora</taxon>
    </lineage>
</organism>
<dbReference type="EMBL" id="HACM01000076">
    <property type="protein sequence ID" value="CRZ00518.1"/>
    <property type="molecule type" value="Transcribed_RNA"/>
</dbReference>